<dbReference type="Pfam" id="PF09949">
    <property type="entry name" value="APP1_cat"/>
    <property type="match status" value="1"/>
</dbReference>
<sequence length="341" mass="38133">MKSRPFFAARIEDHITNLLSRMLSRRGWDQAIVGYTGFGTPEQVRVLARVVLKPPKELGIVQAAYDFLHRRGWRNFIAAPLGNAQAWIILNGAPVLVQADRSGYIDVRVKNPGLAPGWHTIEVRSADGSSGGVEVQIIDSEETFGIVSDIDDTILSTWLPRPFLAAWNSFFLTEQARQAVPGIARFYQGMLADHPGAPVIYVSTGAWNTYPMVSRFLARHGIPKGAMLLTDWGPTNTGWFRKGPDHKRTCLRELARDLPNIRWVLVGDDGQHDPELYAEFATLQPRHVRARAIRQLTPGEHVLAHAMPFDQREPERWSPDTAPEVRAPDGDGLADKLRTII</sequence>
<dbReference type="InterPro" id="IPR052935">
    <property type="entry name" value="Mg2+_PAP"/>
</dbReference>
<keyword evidence="4" id="KW-1185">Reference proteome</keyword>
<dbReference type="InterPro" id="IPR023214">
    <property type="entry name" value="HAD_sf"/>
</dbReference>
<dbReference type="GO" id="GO:0008195">
    <property type="term" value="F:phosphatidate phosphatase activity"/>
    <property type="evidence" value="ECO:0007669"/>
    <property type="project" value="InterPro"/>
</dbReference>
<accession>A0A3M0G5J4</accession>
<gene>
    <name evidence="3" type="ORF">EAX62_10240</name>
</gene>
<comment type="caution">
    <text evidence="3">The sequence shown here is derived from an EMBL/GenBank/DDBJ whole genome shotgun (WGS) entry which is preliminary data.</text>
</comment>
<dbReference type="RefSeq" id="WP_121901801.1">
    <property type="nucleotide sequence ID" value="NZ_REFW01000002.1"/>
</dbReference>
<organism evidence="3 4">
    <name type="scientific">Tessaracoccus antarcticus</name>
    <dbReference type="NCBI Taxonomy" id="2479848"/>
    <lineage>
        <taxon>Bacteria</taxon>
        <taxon>Bacillati</taxon>
        <taxon>Actinomycetota</taxon>
        <taxon>Actinomycetes</taxon>
        <taxon>Propionibacteriales</taxon>
        <taxon>Propionibacteriaceae</taxon>
        <taxon>Tessaracoccus</taxon>
    </lineage>
</organism>
<dbReference type="EMBL" id="REFW01000002">
    <property type="protein sequence ID" value="RMB60321.1"/>
    <property type="molecule type" value="Genomic_DNA"/>
</dbReference>
<feature type="domain" description="Phosphatidate phosphatase APP1 catalytic" evidence="2">
    <location>
        <begin position="144"/>
        <end position="295"/>
    </location>
</feature>
<feature type="region of interest" description="Disordered" evidence="1">
    <location>
        <begin position="311"/>
        <end position="332"/>
    </location>
</feature>
<evidence type="ECO:0000256" key="1">
    <source>
        <dbReference type="SAM" id="MobiDB-lite"/>
    </source>
</evidence>
<reference evidence="3 4" key="1">
    <citation type="submission" date="2018-10" db="EMBL/GenBank/DDBJ databases">
        <title>Tessaracoccus antarcticuss sp. nov., isolated from sediment.</title>
        <authorList>
            <person name="Zhou L.Y."/>
            <person name="Du Z.J."/>
        </authorList>
    </citation>
    <scope>NUCLEOTIDE SEQUENCE [LARGE SCALE GENOMIC DNA]</scope>
    <source>
        <strain evidence="3 4">JDX10</strain>
    </source>
</reference>
<dbReference type="AlphaFoldDB" id="A0A3M0G5J4"/>
<dbReference type="InterPro" id="IPR019236">
    <property type="entry name" value="APP1_cat"/>
</dbReference>
<dbReference type="Proteomes" id="UP000275256">
    <property type="component" value="Unassembled WGS sequence"/>
</dbReference>
<dbReference type="Gene3D" id="3.40.50.1000">
    <property type="entry name" value="HAD superfamily/HAD-like"/>
    <property type="match status" value="1"/>
</dbReference>
<evidence type="ECO:0000259" key="2">
    <source>
        <dbReference type="Pfam" id="PF09949"/>
    </source>
</evidence>
<name>A0A3M0G5J4_9ACTN</name>
<protein>
    <submittedName>
        <fullName evidence="3">DUF2183 domain-containing protein</fullName>
    </submittedName>
</protein>
<evidence type="ECO:0000313" key="3">
    <source>
        <dbReference type="EMBL" id="RMB60321.1"/>
    </source>
</evidence>
<dbReference type="PANTHER" id="PTHR28208">
    <property type="entry name" value="PHOSPHATIDATE PHOSPHATASE APP1"/>
    <property type="match status" value="1"/>
</dbReference>
<dbReference type="OrthoDB" id="9789875at2"/>
<proteinExistence type="predicted"/>
<evidence type="ECO:0000313" key="4">
    <source>
        <dbReference type="Proteomes" id="UP000275256"/>
    </source>
</evidence>
<dbReference type="PANTHER" id="PTHR28208:SF3">
    <property type="entry name" value="PHOSPHATIDATE PHOSPHATASE APP1"/>
    <property type="match status" value="1"/>
</dbReference>